<evidence type="ECO:0000313" key="3">
    <source>
        <dbReference type="Proteomes" id="UP000051999"/>
    </source>
</evidence>
<gene>
    <name evidence="2" type="ORF">FD35_GL002087</name>
</gene>
<dbReference type="EMBL" id="AZFF01000004">
    <property type="protein sequence ID" value="KRL56451.1"/>
    <property type="molecule type" value="Genomic_DNA"/>
</dbReference>
<evidence type="ECO:0000256" key="1">
    <source>
        <dbReference type="SAM" id="Phobius"/>
    </source>
</evidence>
<evidence type="ECO:0000313" key="2">
    <source>
        <dbReference type="EMBL" id="KRL56451.1"/>
    </source>
</evidence>
<protein>
    <submittedName>
        <fullName evidence="2">Uncharacterized protein</fullName>
    </submittedName>
</protein>
<reference evidence="2 3" key="1">
    <citation type="journal article" date="2015" name="Genome Announc.">
        <title>Expanding the biotechnology potential of lactobacilli through comparative genomics of 213 strains and associated genera.</title>
        <authorList>
            <person name="Sun Z."/>
            <person name="Harris H.M."/>
            <person name="McCann A."/>
            <person name="Guo C."/>
            <person name="Argimon S."/>
            <person name="Zhang W."/>
            <person name="Yang X."/>
            <person name="Jeffery I.B."/>
            <person name="Cooney J.C."/>
            <person name="Kagawa T.F."/>
            <person name="Liu W."/>
            <person name="Song Y."/>
            <person name="Salvetti E."/>
            <person name="Wrobel A."/>
            <person name="Rasinkangas P."/>
            <person name="Parkhill J."/>
            <person name="Rea M.C."/>
            <person name="O'Sullivan O."/>
            <person name="Ritari J."/>
            <person name="Douillard F.P."/>
            <person name="Paul Ross R."/>
            <person name="Yang R."/>
            <person name="Briner A.E."/>
            <person name="Felis G.E."/>
            <person name="de Vos W.M."/>
            <person name="Barrangou R."/>
            <person name="Klaenhammer T.R."/>
            <person name="Caufield P.W."/>
            <person name="Cui Y."/>
            <person name="Zhang H."/>
            <person name="O'Toole P.W."/>
        </authorList>
    </citation>
    <scope>NUCLEOTIDE SEQUENCE [LARGE SCALE GENOMIC DNA]</scope>
    <source>
        <strain evidence="2 3">DSM 15814</strain>
    </source>
</reference>
<comment type="caution">
    <text evidence="2">The sequence shown here is derived from an EMBL/GenBank/DDBJ whole genome shotgun (WGS) entry which is preliminary data.</text>
</comment>
<proteinExistence type="predicted"/>
<sequence>MQRDDSLIVWISGSVLPLIILIGLLYGLIAGQVVTGLVVGIIAGLLLAGVSFISFAMLEDVFVPKA</sequence>
<dbReference type="Proteomes" id="UP000051999">
    <property type="component" value="Unassembled WGS sequence"/>
</dbReference>
<dbReference type="AlphaFoldDB" id="A0A0R1RT67"/>
<keyword evidence="1" id="KW-0812">Transmembrane</keyword>
<dbReference type="RefSeq" id="WP_017262741.1">
    <property type="nucleotide sequence ID" value="NZ_AZFF01000004.1"/>
</dbReference>
<feature type="transmembrane region" description="Helical" evidence="1">
    <location>
        <begin position="35"/>
        <end position="58"/>
    </location>
</feature>
<keyword evidence="3" id="KW-1185">Reference proteome</keyword>
<dbReference type="PATRIC" id="fig|1114972.6.peg.2132"/>
<keyword evidence="1" id="KW-1133">Transmembrane helix</keyword>
<organism evidence="2 3">
    <name type="scientific">Furfurilactobacillus rossiae DSM 15814</name>
    <dbReference type="NCBI Taxonomy" id="1114972"/>
    <lineage>
        <taxon>Bacteria</taxon>
        <taxon>Bacillati</taxon>
        <taxon>Bacillota</taxon>
        <taxon>Bacilli</taxon>
        <taxon>Lactobacillales</taxon>
        <taxon>Lactobacillaceae</taxon>
        <taxon>Furfurilactobacillus</taxon>
    </lineage>
</organism>
<name>A0A0R1RT67_9LACO</name>
<keyword evidence="1" id="KW-0472">Membrane</keyword>
<accession>A0A0R1RT67</accession>
<feature type="transmembrane region" description="Helical" evidence="1">
    <location>
        <begin position="7"/>
        <end position="29"/>
    </location>
</feature>